<name>A0ABV1EFT4_9FIRM</name>
<dbReference type="InterPro" id="IPR043135">
    <property type="entry name" value="Fur_C"/>
</dbReference>
<reference evidence="7 8" key="1">
    <citation type="submission" date="2024-04" db="EMBL/GenBank/DDBJ databases">
        <title>Human intestinal bacterial collection.</title>
        <authorList>
            <person name="Pauvert C."/>
            <person name="Hitch T.C.A."/>
            <person name="Clavel T."/>
        </authorList>
    </citation>
    <scope>NUCLEOTIDE SEQUENCE [LARGE SCALE GENOMIC DNA]</scope>
    <source>
        <strain evidence="7 8">CLA-AA-H141</strain>
    </source>
</reference>
<gene>
    <name evidence="7" type="ORF">AAAT04_01970</name>
</gene>
<dbReference type="SUPFAM" id="SSF46785">
    <property type="entry name" value="Winged helix' DNA-binding domain"/>
    <property type="match status" value="1"/>
</dbReference>
<dbReference type="Proteomes" id="UP001482186">
    <property type="component" value="Unassembled WGS sequence"/>
</dbReference>
<dbReference type="PANTHER" id="PTHR33202">
    <property type="entry name" value="ZINC UPTAKE REGULATION PROTEIN"/>
    <property type="match status" value="1"/>
</dbReference>
<keyword evidence="8" id="KW-1185">Reference proteome</keyword>
<evidence type="ECO:0000256" key="1">
    <source>
        <dbReference type="ARBA" id="ARBA00007957"/>
    </source>
</evidence>
<comment type="similarity">
    <text evidence="1">Belongs to the Fur family.</text>
</comment>
<evidence type="ECO:0000256" key="5">
    <source>
        <dbReference type="ARBA" id="ARBA00023125"/>
    </source>
</evidence>
<keyword evidence="2" id="KW-0678">Repressor</keyword>
<evidence type="ECO:0000313" key="7">
    <source>
        <dbReference type="EMBL" id="MEQ2452817.1"/>
    </source>
</evidence>
<sequence length="146" mass="17278">MERKHEYQTKSRQMILDYLIRNKDRAVHVSDIIRHMDQEECSVNKTTVYRYLDKLVAEKTLMKYVADKGEKAGYQYVEQPSRCQKHLHLQCSECGKVIHLDCDFMKEISEHILSDHGFTLCCKDSILYGVCDECSKKEKKQKNKIR</sequence>
<dbReference type="Pfam" id="PF01475">
    <property type="entry name" value="FUR"/>
    <property type="match status" value="1"/>
</dbReference>
<dbReference type="Gene3D" id="1.10.10.10">
    <property type="entry name" value="Winged helix-like DNA-binding domain superfamily/Winged helix DNA-binding domain"/>
    <property type="match status" value="1"/>
</dbReference>
<keyword evidence="6" id="KW-0804">Transcription</keyword>
<evidence type="ECO:0000256" key="6">
    <source>
        <dbReference type="ARBA" id="ARBA00023163"/>
    </source>
</evidence>
<evidence type="ECO:0000313" key="8">
    <source>
        <dbReference type="Proteomes" id="UP001482186"/>
    </source>
</evidence>
<dbReference type="EMBL" id="JBBNFM010000001">
    <property type="protein sequence ID" value="MEQ2452817.1"/>
    <property type="molecule type" value="Genomic_DNA"/>
</dbReference>
<comment type="caution">
    <text evidence="7">The sequence shown here is derived from an EMBL/GenBank/DDBJ whole genome shotgun (WGS) entry which is preliminary data.</text>
</comment>
<evidence type="ECO:0000256" key="4">
    <source>
        <dbReference type="ARBA" id="ARBA00023015"/>
    </source>
</evidence>
<evidence type="ECO:0000256" key="2">
    <source>
        <dbReference type="ARBA" id="ARBA00022491"/>
    </source>
</evidence>
<dbReference type="InterPro" id="IPR002481">
    <property type="entry name" value="FUR"/>
</dbReference>
<dbReference type="Gene3D" id="3.30.1490.190">
    <property type="match status" value="1"/>
</dbReference>
<keyword evidence="5" id="KW-0238">DNA-binding</keyword>
<keyword evidence="4" id="KW-0805">Transcription regulation</keyword>
<accession>A0ABV1EFT4</accession>
<dbReference type="PANTHER" id="PTHR33202:SF7">
    <property type="entry name" value="FERRIC UPTAKE REGULATION PROTEIN"/>
    <property type="match status" value="1"/>
</dbReference>
<organism evidence="7 8">
    <name type="scientific">Coprococcus ammoniilyticus</name>
    <dbReference type="NCBI Taxonomy" id="2981785"/>
    <lineage>
        <taxon>Bacteria</taxon>
        <taxon>Bacillati</taxon>
        <taxon>Bacillota</taxon>
        <taxon>Clostridia</taxon>
        <taxon>Lachnospirales</taxon>
        <taxon>Lachnospiraceae</taxon>
        <taxon>Coprococcus</taxon>
    </lineage>
</organism>
<dbReference type="InterPro" id="IPR036390">
    <property type="entry name" value="WH_DNA-bd_sf"/>
</dbReference>
<keyword evidence="3" id="KW-0862">Zinc</keyword>
<evidence type="ECO:0000256" key="3">
    <source>
        <dbReference type="ARBA" id="ARBA00022833"/>
    </source>
</evidence>
<proteinExistence type="inferred from homology"/>
<protein>
    <submittedName>
        <fullName evidence="7">Transcriptional repressor</fullName>
    </submittedName>
</protein>
<dbReference type="InterPro" id="IPR036388">
    <property type="entry name" value="WH-like_DNA-bd_sf"/>
</dbReference>
<dbReference type="RefSeq" id="WP_349115617.1">
    <property type="nucleotide sequence ID" value="NZ_JBBNFM010000001.1"/>
</dbReference>